<sequence length="250" mass="26249">MNKALKTIVTVLSAAAVCAGGAAYAARSGHNFTAEPAAYAAILKQGARGGEVKEVQRRLKNWGYYDGNVDGIYGPATVKAVKYFQQKNGLSADGICGKATYAALGMNDSVRVLENGDSDQGGSGGSGGGEGDYTSSDLYLLAKCIYGEARGESYTGQVAVGAVVLNRVKSSQFPNTISGVIYQKGAFTAVDDGQINLTPNQTAINAARDAMNGWDPTYGCLYYYNPATATSSWIFSRQTVTTIGRHVFAI</sequence>
<dbReference type="InterPro" id="IPR036365">
    <property type="entry name" value="PGBD-like_sf"/>
</dbReference>
<proteinExistence type="inferred from homology"/>
<dbReference type="Proteomes" id="UP000824179">
    <property type="component" value="Unassembled WGS sequence"/>
</dbReference>
<evidence type="ECO:0000256" key="2">
    <source>
        <dbReference type="ARBA" id="ARBA00018364"/>
    </source>
</evidence>
<dbReference type="InterPro" id="IPR014224">
    <property type="entry name" value="Spore_cortex_SleB"/>
</dbReference>
<evidence type="ECO:0000256" key="7">
    <source>
        <dbReference type="ARBA" id="ARBA00023316"/>
    </source>
</evidence>
<keyword evidence="7" id="KW-0961">Cell wall biogenesis/degradation</keyword>
<evidence type="ECO:0000256" key="4">
    <source>
        <dbReference type="ARBA" id="ARBA00022729"/>
    </source>
</evidence>
<feature type="domain" description="Peptidoglycan binding-like" evidence="10">
    <location>
        <begin position="48"/>
        <end position="104"/>
    </location>
</feature>
<keyword evidence="3" id="KW-0309">Germination</keyword>
<dbReference type="Pfam" id="PF01471">
    <property type="entry name" value="PG_binding_1"/>
    <property type="match status" value="1"/>
</dbReference>
<dbReference type="GO" id="GO:0016787">
    <property type="term" value="F:hydrolase activity"/>
    <property type="evidence" value="ECO:0007669"/>
    <property type="project" value="UniProtKB-KW"/>
</dbReference>
<evidence type="ECO:0000259" key="11">
    <source>
        <dbReference type="Pfam" id="PF07486"/>
    </source>
</evidence>
<dbReference type="InterPro" id="IPR042047">
    <property type="entry name" value="SleB_dom1"/>
</dbReference>
<feature type="signal peptide" evidence="9">
    <location>
        <begin position="1"/>
        <end position="25"/>
    </location>
</feature>
<evidence type="ECO:0000256" key="5">
    <source>
        <dbReference type="ARBA" id="ARBA00022801"/>
    </source>
</evidence>
<feature type="chain" id="PRO_5039395616" description="Spore cortex-lytic enzyme" evidence="9">
    <location>
        <begin position="26"/>
        <end position="250"/>
    </location>
</feature>
<evidence type="ECO:0000256" key="9">
    <source>
        <dbReference type="SAM" id="SignalP"/>
    </source>
</evidence>
<dbReference type="GO" id="GO:0030435">
    <property type="term" value="P:sporulation resulting in formation of a cellular spore"/>
    <property type="evidence" value="ECO:0007669"/>
    <property type="project" value="UniProtKB-KW"/>
</dbReference>
<dbReference type="AlphaFoldDB" id="A0A9D1AF82"/>
<keyword evidence="5" id="KW-0378">Hydrolase</keyword>
<feature type="domain" description="Cell wall hydrolase SleB" evidence="11">
    <location>
        <begin position="151"/>
        <end position="249"/>
    </location>
</feature>
<organism evidence="12 13">
    <name type="scientific">Candidatus Coproplasma stercoripullorum</name>
    <dbReference type="NCBI Taxonomy" id="2840751"/>
    <lineage>
        <taxon>Bacteria</taxon>
        <taxon>Bacillati</taxon>
        <taxon>Bacillota</taxon>
        <taxon>Clostridia</taxon>
        <taxon>Eubacteriales</taxon>
        <taxon>Candidatus Coproplasma</taxon>
    </lineage>
</organism>
<reference evidence="12" key="1">
    <citation type="submission" date="2020-10" db="EMBL/GenBank/DDBJ databases">
        <authorList>
            <person name="Gilroy R."/>
        </authorList>
    </citation>
    <scope>NUCLEOTIDE SEQUENCE</scope>
    <source>
        <strain evidence="12">ChiW25-3613</strain>
    </source>
</reference>
<comment type="caution">
    <text evidence="12">The sequence shown here is derived from an EMBL/GenBank/DDBJ whole genome shotgun (WGS) entry which is preliminary data.</text>
</comment>
<dbReference type="Pfam" id="PF07486">
    <property type="entry name" value="Hydrolase_2"/>
    <property type="match status" value="1"/>
</dbReference>
<dbReference type="NCBIfam" id="TIGR02869">
    <property type="entry name" value="spore_SleB"/>
    <property type="match status" value="1"/>
</dbReference>
<protein>
    <recommendedName>
        <fullName evidence="2 8">Spore cortex-lytic enzyme</fullName>
    </recommendedName>
</protein>
<dbReference type="GO" id="GO:0009847">
    <property type="term" value="P:spore germination"/>
    <property type="evidence" value="ECO:0007669"/>
    <property type="project" value="UniProtKB-UniRule"/>
</dbReference>
<evidence type="ECO:0000313" key="12">
    <source>
        <dbReference type="EMBL" id="HIR38965.1"/>
    </source>
</evidence>
<comment type="similarity">
    <text evidence="1">Belongs to the SleB family.</text>
</comment>
<dbReference type="Gene3D" id="1.10.101.10">
    <property type="entry name" value="PGBD-like superfamily/PGBD"/>
    <property type="match status" value="1"/>
</dbReference>
<evidence type="ECO:0000256" key="3">
    <source>
        <dbReference type="ARBA" id="ARBA00022544"/>
    </source>
</evidence>
<evidence type="ECO:0000256" key="6">
    <source>
        <dbReference type="ARBA" id="ARBA00022969"/>
    </source>
</evidence>
<accession>A0A9D1AF82</accession>
<dbReference type="EMBL" id="DVHB01000024">
    <property type="protein sequence ID" value="HIR38965.1"/>
    <property type="molecule type" value="Genomic_DNA"/>
</dbReference>
<dbReference type="Gene3D" id="6.20.240.60">
    <property type="match status" value="1"/>
</dbReference>
<keyword evidence="6" id="KW-0749">Sporulation</keyword>
<name>A0A9D1AF82_9FIRM</name>
<dbReference type="InterPro" id="IPR002477">
    <property type="entry name" value="Peptidoglycan-bd-like"/>
</dbReference>
<gene>
    <name evidence="12" type="primary">sleB</name>
    <name evidence="12" type="ORF">IAB90_01150</name>
</gene>
<dbReference type="InterPro" id="IPR036366">
    <property type="entry name" value="PGBDSf"/>
</dbReference>
<reference evidence="12" key="2">
    <citation type="journal article" date="2021" name="PeerJ">
        <title>Extensive microbial diversity within the chicken gut microbiome revealed by metagenomics and culture.</title>
        <authorList>
            <person name="Gilroy R."/>
            <person name="Ravi A."/>
            <person name="Getino M."/>
            <person name="Pursley I."/>
            <person name="Horton D.L."/>
            <person name="Alikhan N.F."/>
            <person name="Baker D."/>
            <person name="Gharbi K."/>
            <person name="Hall N."/>
            <person name="Watson M."/>
            <person name="Adriaenssens E.M."/>
            <person name="Foster-Nyarko E."/>
            <person name="Jarju S."/>
            <person name="Secka A."/>
            <person name="Antonio M."/>
            <person name="Oren A."/>
            <person name="Chaudhuri R.R."/>
            <person name="La Ragione R."/>
            <person name="Hildebrand F."/>
            <person name="Pallen M.J."/>
        </authorList>
    </citation>
    <scope>NUCLEOTIDE SEQUENCE</scope>
    <source>
        <strain evidence="12">ChiW25-3613</strain>
    </source>
</reference>
<dbReference type="GO" id="GO:0071555">
    <property type="term" value="P:cell wall organization"/>
    <property type="evidence" value="ECO:0007669"/>
    <property type="project" value="UniProtKB-KW"/>
</dbReference>
<evidence type="ECO:0000256" key="1">
    <source>
        <dbReference type="ARBA" id="ARBA00007010"/>
    </source>
</evidence>
<dbReference type="InterPro" id="IPR011105">
    <property type="entry name" value="Cell_wall_hydrolase_SleB"/>
</dbReference>
<dbReference type="SUPFAM" id="SSF47090">
    <property type="entry name" value="PGBD-like"/>
    <property type="match status" value="1"/>
</dbReference>
<keyword evidence="4 9" id="KW-0732">Signal</keyword>
<dbReference type="Gene3D" id="1.10.10.2520">
    <property type="entry name" value="Cell wall hydrolase SleB, domain 1"/>
    <property type="match status" value="1"/>
</dbReference>
<evidence type="ECO:0000256" key="8">
    <source>
        <dbReference type="NCBIfam" id="TIGR02869"/>
    </source>
</evidence>
<evidence type="ECO:0000259" key="10">
    <source>
        <dbReference type="Pfam" id="PF01471"/>
    </source>
</evidence>
<evidence type="ECO:0000313" key="13">
    <source>
        <dbReference type="Proteomes" id="UP000824179"/>
    </source>
</evidence>